<accession>A0A2U1ZTI6</accession>
<reference evidence="1 2" key="1">
    <citation type="submission" date="2018-03" db="EMBL/GenBank/DDBJ databases">
        <title>Genome assembly of novel Miniimonas species PCH200.</title>
        <authorList>
            <person name="Thakur V."/>
            <person name="Kumar V."/>
            <person name="Singh D."/>
        </authorList>
    </citation>
    <scope>NUCLEOTIDE SEQUENCE [LARGE SCALE GENOMIC DNA]</scope>
    <source>
        <strain evidence="1 2">PCH200</strain>
    </source>
</reference>
<keyword evidence="2" id="KW-1185">Reference proteome</keyword>
<protein>
    <submittedName>
        <fullName evidence="1">Uncharacterized protein</fullName>
    </submittedName>
</protein>
<proteinExistence type="predicted"/>
<evidence type="ECO:0000313" key="1">
    <source>
        <dbReference type="EMBL" id="PWD50297.1"/>
    </source>
</evidence>
<dbReference type="RefSeq" id="WP_109228680.1">
    <property type="nucleotide sequence ID" value="NZ_PYHR01000002.1"/>
</dbReference>
<dbReference type="AlphaFoldDB" id="A0A2U1ZTI6"/>
<dbReference type="Proteomes" id="UP000245166">
    <property type="component" value="Unassembled WGS sequence"/>
</dbReference>
<organism evidence="1 2">
    <name type="scientific">Serinibacter arcticus</name>
    <dbReference type="NCBI Taxonomy" id="1655435"/>
    <lineage>
        <taxon>Bacteria</taxon>
        <taxon>Bacillati</taxon>
        <taxon>Actinomycetota</taxon>
        <taxon>Actinomycetes</taxon>
        <taxon>Micrococcales</taxon>
        <taxon>Beutenbergiaceae</taxon>
        <taxon>Serinibacter</taxon>
    </lineage>
</organism>
<dbReference type="Gene3D" id="2.60.40.230">
    <property type="entry name" value="Neocarzinostatin-like"/>
    <property type="match status" value="1"/>
</dbReference>
<evidence type="ECO:0000313" key="2">
    <source>
        <dbReference type="Proteomes" id="UP000245166"/>
    </source>
</evidence>
<sequence length="209" mass="20676">MSAAVTRGRGRAFRPAALLGAVVVATAALTVLVPAPDARAAGRVSVSSDLGSATASLDGATTVTLAGSGFQSVQGGFGGVYVLFGWVSDPGGGGWAPSNGGATGATYVYVPDAESGANAGYSRFIAFPGSSTAGEAHGEIAADGTWSTTMVIPGPTFTGLDRDNAPTPVDCREVTCGIITIGAHGVKNATNETFTPVTFASPGAVRPRP</sequence>
<name>A0A2U1ZTI6_9MICO</name>
<gene>
    <name evidence="1" type="ORF">C8046_06085</name>
</gene>
<comment type="caution">
    <text evidence="1">The sequence shown here is derived from an EMBL/GenBank/DDBJ whole genome shotgun (WGS) entry which is preliminary data.</text>
</comment>
<dbReference type="EMBL" id="PYHR01000002">
    <property type="protein sequence ID" value="PWD50297.1"/>
    <property type="molecule type" value="Genomic_DNA"/>
</dbReference>